<accession>A0ABV8JM65</accession>
<evidence type="ECO:0000313" key="2">
    <source>
        <dbReference type="EMBL" id="MFC4078296.1"/>
    </source>
</evidence>
<gene>
    <name evidence="2" type="ORF">ACFOUO_15975</name>
</gene>
<comment type="caution">
    <text evidence="2">The sequence shown here is derived from an EMBL/GenBank/DDBJ whole genome shotgun (WGS) entry which is preliminary data.</text>
</comment>
<feature type="domain" description="DUF218" evidence="1">
    <location>
        <begin position="41"/>
        <end position="173"/>
    </location>
</feature>
<organism evidence="2 3">
    <name type="scientific">Salinithrix halophila</name>
    <dbReference type="NCBI Taxonomy" id="1485204"/>
    <lineage>
        <taxon>Bacteria</taxon>
        <taxon>Bacillati</taxon>
        <taxon>Bacillota</taxon>
        <taxon>Bacilli</taxon>
        <taxon>Bacillales</taxon>
        <taxon>Thermoactinomycetaceae</taxon>
        <taxon>Salinithrix</taxon>
    </lineage>
</organism>
<dbReference type="Proteomes" id="UP001595843">
    <property type="component" value="Unassembled WGS sequence"/>
</dbReference>
<dbReference type="Gene3D" id="3.40.50.620">
    <property type="entry name" value="HUPs"/>
    <property type="match status" value="1"/>
</dbReference>
<dbReference type="EMBL" id="JBHSAP010000018">
    <property type="protein sequence ID" value="MFC4078296.1"/>
    <property type="molecule type" value="Genomic_DNA"/>
</dbReference>
<dbReference type="RefSeq" id="WP_380706109.1">
    <property type="nucleotide sequence ID" value="NZ_JBHSAP010000018.1"/>
</dbReference>
<evidence type="ECO:0000259" key="1">
    <source>
        <dbReference type="Pfam" id="PF02698"/>
    </source>
</evidence>
<reference evidence="3" key="1">
    <citation type="journal article" date="2019" name="Int. J. Syst. Evol. Microbiol.">
        <title>The Global Catalogue of Microorganisms (GCM) 10K type strain sequencing project: providing services to taxonomists for standard genome sequencing and annotation.</title>
        <authorList>
            <consortium name="The Broad Institute Genomics Platform"/>
            <consortium name="The Broad Institute Genome Sequencing Center for Infectious Disease"/>
            <person name="Wu L."/>
            <person name="Ma J."/>
        </authorList>
    </citation>
    <scope>NUCLEOTIDE SEQUENCE [LARGE SCALE GENOMIC DNA]</scope>
    <source>
        <strain evidence="3">IBRC-M 10813</strain>
    </source>
</reference>
<dbReference type="CDD" id="cd06259">
    <property type="entry name" value="YdcF-like"/>
    <property type="match status" value="1"/>
</dbReference>
<evidence type="ECO:0000313" key="3">
    <source>
        <dbReference type="Proteomes" id="UP001595843"/>
    </source>
</evidence>
<dbReference type="InterPro" id="IPR014729">
    <property type="entry name" value="Rossmann-like_a/b/a_fold"/>
</dbReference>
<dbReference type="InterPro" id="IPR051599">
    <property type="entry name" value="Cell_Envelope_Assoc"/>
</dbReference>
<name>A0ABV8JM65_9BACL</name>
<dbReference type="PANTHER" id="PTHR30336:SF20">
    <property type="entry name" value="DUF218 DOMAIN-CONTAINING PROTEIN"/>
    <property type="match status" value="1"/>
</dbReference>
<dbReference type="Pfam" id="PF02698">
    <property type="entry name" value="DUF218"/>
    <property type="match status" value="1"/>
</dbReference>
<dbReference type="InterPro" id="IPR003848">
    <property type="entry name" value="DUF218"/>
</dbReference>
<protein>
    <submittedName>
        <fullName evidence="2">YdcF family protein</fullName>
    </submittedName>
</protein>
<proteinExistence type="predicted"/>
<keyword evidence="3" id="KW-1185">Reference proteome</keyword>
<sequence>MQKRLLYAVLVGFLAGILLMAPFWSRASLYDDVSVSTKPSDAALILGAALWEGKPSPALKERLDMALQLYRRDQVQWLVLSGGVGKSGLSEAEGMKRYLVQQGVKPDHLLLEEQSTRTKENLFFSKRLLRKNNIDQVYLVTHDYHLFRSLAYAKQAGIRAKPAPVHSRVLFTPFYKSRECLAIIKWRMVDR</sequence>
<dbReference type="PANTHER" id="PTHR30336">
    <property type="entry name" value="INNER MEMBRANE PROTEIN, PROBABLE PERMEASE"/>
    <property type="match status" value="1"/>
</dbReference>